<gene>
    <name evidence="1" type="ORF">QQI97_001968</name>
</gene>
<feature type="non-terminal residue" evidence="1">
    <location>
        <position position="1"/>
    </location>
</feature>
<evidence type="ECO:0000313" key="2">
    <source>
        <dbReference type="Proteomes" id="UP001183411"/>
    </source>
</evidence>
<sequence length="200" mass="24632">IGKIEIDKYNDWYSPLKNYFYKKAQIITPYTWLNDSIKLNIKGFYFVWLGMIDFKYLKSIKLKFINSIMHQDHHFGMLLFVQAKYIYIYPKSLHIYRLRDNSTINMHNIKKQDIPPYIYNIFVSFNENMYLTREYFSVFSMHIILIECVKFLNKYNNEVLNSLFKKAFFELLIVKIFRIFNFNKDPKNIKKNMKYIYRYK</sequence>
<dbReference type="EMBL" id="ABMIIH010000036">
    <property type="protein sequence ID" value="ELD5187744.1"/>
    <property type="molecule type" value="Genomic_DNA"/>
</dbReference>
<organism evidence="1 2">
    <name type="scientific">Campylobacter jejuni</name>
    <dbReference type="NCBI Taxonomy" id="197"/>
    <lineage>
        <taxon>Bacteria</taxon>
        <taxon>Pseudomonadati</taxon>
        <taxon>Campylobacterota</taxon>
        <taxon>Epsilonproteobacteria</taxon>
        <taxon>Campylobacterales</taxon>
        <taxon>Campylobacteraceae</taxon>
        <taxon>Campylobacter</taxon>
    </lineage>
</organism>
<protein>
    <submittedName>
        <fullName evidence="1">Glycosyltransferase family 2 protein</fullName>
    </submittedName>
</protein>
<accession>A0AAD2Z300</accession>
<reference evidence="1" key="1">
    <citation type="submission" date="2023-06" db="EMBL/GenBank/DDBJ databases">
        <authorList>
            <consortium name="PulseNet: The National Subtyping Network for Foodborne Disease Surveillance"/>
        </authorList>
    </citation>
    <scope>NUCLEOTIDE SEQUENCE</scope>
    <source>
        <strain evidence="1">PNUSAC035917</strain>
    </source>
</reference>
<dbReference type="Proteomes" id="UP001183411">
    <property type="component" value="Unassembled WGS sequence"/>
</dbReference>
<dbReference type="AlphaFoldDB" id="A0AAD2Z300"/>
<name>A0AAD2Z300_CAMJU</name>
<proteinExistence type="predicted"/>
<evidence type="ECO:0000313" key="1">
    <source>
        <dbReference type="EMBL" id="ELD5187744.1"/>
    </source>
</evidence>
<feature type="non-terminal residue" evidence="1">
    <location>
        <position position="200"/>
    </location>
</feature>
<comment type="caution">
    <text evidence="1">The sequence shown here is derived from an EMBL/GenBank/DDBJ whole genome shotgun (WGS) entry which is preliminary data.</text>
</comment>